<name>A0A183ITY5_9BILA</name>
<reference evidence="2 3" key="2">
    <citation type="submission" date="2018-11" db="EMBL/GenBank/DDBJ databases">
        <authorList>
            <consortium name="Pathogen Informatics"/>
        </authorList>
    </citation>
    <scope>NUCLEOTIDE SEQUENCE [LARGE SCALE GENOMIC DNA]</scope>
</reference>
<dbReference type="Gene3D" id="1.10.238.210">
    <property type="match status" value="1"/>
</dbReference>
<keyword evidence="3" id="KW-1185">Reference proteome</keyword>
<organism evidence="4">
    <name type="scientific">Soboliphyme baturini</name>
    <dbReference type="NCBI Taxonomy" id="241478"/>
    <lineage>
        <taxon>Eukaryota</taxon>
        <taxon>Metazoa</taxon>
        <taxon>Ecdysozoa</taxon>
        <taxon>Nematoda</taxon>
        <taxon>Enoplea</taxon>
        <taxon>Dorylaimia</taxon>
        <taxon>Dioctophymatida</taxon>
        <taxon>Dioctophymatoidea</taxon>
        <taxon>Soboliphymatidae</taxon>
        <taxon>Soboliphyme</taxon>
    </lineage>
</organism>
<dbReference type="WBParaSite" id="SBAD_0000734801-mRNA-1">
    <property type="protein sequence ID" value="SBAD_0000734801-mRNA-1"/>
    <property type="gene ID" value="SBAD_0000734801"/>
</dbReference>
<sequence length="148" mass="17202">MKFGRFRHNTRAERVVPRIANVKSESFQYANLKSHSSEIGLLFLLNDNGFESPEFFFVFSYPICQELKSWREDPNAANEDGIFNLFKDDSDRIVIAKFLAALGACGLRRNDPRLERMLENFRKIQHQKLLNGDKDAYTLVLTKENLRA</sequence>
<dbReference type="Proteomes" id="UP000270296">
    <property type="component" value="Unassembled WGS sequence"/>
</dbReference>
<evidence type="ECO:0000313" key="4">
    <source>
        <dbReference type="WBParaSite" id="SBAD_0000734801-mRNA-1"/>
    </source>
</evidence>
<dbReference type="Pfam" id="PF17959">
    <property type="entry name" value="EF-hand_14"/>
    <property type="match status" value="1"/>
</dbReference>
<gene>
    <name evidence="2" type="ORF">SBAD_LOCUS7082</name>
</gene>
<proteinExistence type="predicted"/>
<dbReference type="InterPro" id="IPR041541">
    <property type="entry name" value="Glutaminase_EF-hand"/>
</dbReference>
<accession>A0A183ITY5</accession>
<feature type="domain" description="Glutaminase EF-hand" evidence="1">
    <location>
        <begin position="79"/>
        <end position="132"/>
    </location>
</feature>
<evidence type="ECO:0000313" key="3">
    <source>
        <dbReference type="Proteomes" id="UP000270296"/>
    </source>
</evidence>
<evidence type="ECO:0000313" key="2">
    <source>
        <dbReference type="EMBL" id="VDP11807.1"/>
    </source>
</evidence>
<dbReference type="AlphaFoldDB" id="A0A183ITY5"/>
<reference evidence="4" key="1">
    <citation type="submission" date="2016-06" db="UniProtKB">
        <authorList>
            <consortium name="WormBaseParasite"/>
        </authorList>
    </citation>
    <scope>IDENTIFICATION</scope>
</reference>
<dbReference type="EMBL" id="UZAM01010303">
    <property type="protein sequence ID" value="VDP11807.1"/>
    <property type="molecule type" value="Genomic_DNA"/>
</dbReference>
<evidence type="ECO:0000259" key="1">
    <source>
        <dbReference type="Pfam" id="PF17959"/>
    </source>
</evidence>
<protein>
    <submittedName>
        <fullName evidence="4">EF-hand_14 domain-containing protein</fullName>
    </submittedName>
</protein>